<proteinExistence type="predicted"/>
<protein>
    <submittedName>
        <fullName evidence="1">Uncharacterized protein</fullName>
    </submittedName>
</protein>
<dbReference type="AlphaFoldDB" id="A0A8S1V700"/>
<accession>A0A8S1V700</accession>
<gene>
    <name evidence="1" type="ORF">PPENT_87.1.T0590087</name>
</gene>
<evidence type="ECO:0000313" key="2">
    <source>
        <dbReference type="Proteomes" id="UP000689195"/>
    </source>
</evidence>
<dbReference type="Proteomes" id="UP000689195">
    <property type="component" value="Unassembled WGS sequence"/>
</dbReference>
<dbReference type="OrthoDB" id="10412945at2759"/>
<dbReference type="EMBL" id="CAJJDO010000059">
    <property type="protein sequence ID" value="CAD8173388.1"/>
    <property type="molecule type" value="Genomic_DNA"/>
</dbReference>
<evidence type="ECO:0000313" key="1">
    <source>
        <dbReference type="EMBL" id="CAD8173388.1"/>
    </source>
</evidence>
<keyword evidence="2" id="KW-1185">Reference proteome</keyword>
<organism evidence="1 2">
    <name type="scientific">Paramecium pentaurelia</name>
    <dbReference type="NCBI Taxonomy" id="43138"/>
    <lineage>
        <taxon>Eukaryota</taxon>
        <taxon>Sar</taxon>
        <taxon>Alveolata</taxon>
        <taxon>Ciliophora</taxon>
        <taxon>Intramacronucleata</taxon>
        <taxon>Oligohymenophorea</taxon>
        <taxon>Peniculida</taxon>
        <taxon>Parameciidae</taxon>
        <taxon>Paramecium</taxon>
    </lineage>
</organism>
<comment type="caution">
    <text evidence="1">The sequence shown here is derived from an EMBL/GenBank/DDBJ whole genome shotgun (WGS) entry which is preliminary data.</text>
</comment>
<name>A0A8S1V700_9CILI</name>
<reference evidence="1" key="1">
    <citation type="submission" date="2021-01" db="EMBL/GenBank/DDBJ databases">
        <authorList>
            <consortium name="Genoscope - CEA"/>
            <person name="William W."/>
        </authorList>
    </citation>
    <scope>NUCLEOTIDE SEQUENCE</scope>
</reference>
<sequence>MNLLKNQCYKNKTSSSYQVLYSQHTNIFGYQLAFICEESKLFGYTEQENIWLQEFQIKESLFNKNQYYTSFNQKLEGHNYEINVLEYNSSLKLLVSANFEEMKLWQKDNQKQWKNKQTLMISLTKRLIIISDKLNQIIYSPCRKISVLQNIDKENIKFSQIQLIKLQENLIKSFNLNEQQDLLFVEQYDFEILILRVQEQKWHKIQLLTNIKDCIFIGVKKFFFNYYSQDIVNQQYKVFALNKKNNQFEIIHEKEIDSNEQTLDETSFFTAFQTTKCCKVYHSSSKGIITYRNTIQNFERVLAVSSKGLFIVRLNFQASQINIYINTQNT</sequence>